<dbReference type="PANTHER" id="PTHR46577:SF2">
    <property type="entry name" value="TRANSCRIPTIONAL REGULATORY PROTEIN"/>
    <property type="match status" value="1"/>
</dbReference>
<dbReference type="RefSeq" id="WP_013256228.1">
    <property type="nucleotide sequence ID" value="NC_014364.1"/>
</dbReference>
<keyword evidence="2" id="KW-0663">Pyridoxal phosphate</keyword>
<keyword evidence="3" id="KW-0805">Transcription regulation</keyword>
<dbReference type="CDD" id="cd07377">
    <property type="entry name" value="WHTH_GntR"/>
    <property type="match status" value="1"/>
</dbReference>
<dbReference type="Pfam" id="PF00155">
    <property type="entry name" value="Aminotran_1_2"/>
    <property type="match status" value="1"/>
</dbReference>
<evidence type="ECO:0000256" key="1">
    <source>
        <dbReference type="ARBA" id="ARBA00005384"/>
    </source>
</evidence>
<evidence type="ECO:0000313" key="8">
    <source>
        <dbReference type="Proteomes" id="UP000002318"/>
    </source>
</evidence>
<evidence type="ECO:0000313" key="7">
    <source>
        <dbReference type="EMBL" id="ADK82769.1"/>
    </source>
</evidence>
<keyword evidence="5" id="KW-0804">Transcription</keyword>
<gene>
    <name evidence="7" type="ordered locus">Spirs_3683</name>
</gene>
<dbReference type="Proteomes" id="UP000002318">
    <property type="component" value="Chromosome"/>
</dbReference>
<evidence type="ECO:0000256" key="5">
    <source>
        <dbReference type="ARBA" id="ARBA00023163"/>
    </source>
</evidence>
<proteinExistence type="inferred from homology"/>
<dbReference type="InterPro" id="IPR015424">
    <property type="entry name" value="PyrdxlP-dep_Trfase"/>
</dbReference>
<protein>
    <submittedName>
        <fullName evidence="7">Transcriptional regulator, GntR family</fullName>
    </submittedName>
</protein>
<dbReference type="InterPro" id="IPR000524">
    <property type="entry name" value="Tscrpt_reg_HTH_GntR"/>
</dbReference>
<dbReference type="HOGENOM" id="CLU_017584_0_0_12"/>
<dbReference type="EMBL" id="CP002116">
    <property type="protein sequence ID" value="ADK82769.1"/>
    <property type="molecule type" value="Genomic_DNA"/>
</dbReference>
<evidence type="ECO:0000256" key="4">
    <source>
        <dbReference type="ARBA" id="ARBA00023125"/>
    </source>
</evidence>
<dbReference type="GO" id="GO:0003677">
    <property type="term" value="F:DNA binding"/>
    <property type="evidence" value="ECO:0007669"/>
    <property type="project" value="UniProtKB-KW"/>
</dbReference>
<sequence>MSLIETMVQSLRQAIEEGRYAPGDQLPSIRECAERWGCNKLTAKKAYDRLKAEGYIENSVGRGSFVKYPRRIESERGLFPFQVASIGEDLFPLDAVRRLTGELFAEVGVSLFAAAPPGGNSRCLDALSSFYRTPRDRTVVISGAQQGLDLAGKLFSDSLSEVVLFEDPTYSGAVNLFRPKRFVPLLENGPDLDLLEKHAREGIEAFYAMPQIHNPTGISYTPEVMKRIAELATTYGFLIIEDDYLSEFLPSFFDDPPMRFLDLIPERTIYIKSLSKVTAPGIRIGILVAPGTLREDLLFSKFTADIGTSSFMQHLVASLVESGTLKESILINRKICEDRRRRLEILLARYPFLSFTAGRLGYNIWVTSTIDPSLPSAPWAGGENFSFDPASRYRFRLSFMGMSEERFVAGLKYLGGVFDALGNDGPKGIF</sequence>
<dbReference type="STRING" id="573413.Spirs_3683"/>
<dbReference type="AlphaFoldDB" id="E1R7R4"/>
<dbReference type="eggNOG" id="COG1167">
    <property type="taxonomic scope" value="Bacteria"/>
</dbReference>
<dbReference type="InterPro" id="IPR004839">
    <property type="entry name" value="Aminotransferase_I/II_large"/>
</dbReference>
<name>E1R7R4_SEDSS</name>
<dbReference type="Pfam" id="PF00392">
    <property type="entry name" value="GntR"/>
    <property type="match status" value="1"/>
</dbReference>
<dbReference type="SMART" id="SM00345">
    <property type="entry name" value="HTH_GNTR"/>
    <property type="match status" value="1"/>
</dbReference>
<dbReference type="InterPro" id="IPR015421">
    <property type="entry name" value="PyrdxlP-dep_Trfase_major"/>
</dbReference>
<dbReference type="SUPFAM" id="SSF53383">
    <property type="entry name" value="PLP-dependent transferases"/>
    <property type="match status" value="1"/>
</dbReference>
<dbReference type="PROSITE" id="PS50949">
    <property type="entry name" value="HTH_GNTR"/>
    <property type="match status" value="1"/>
</dbReference>
<dbReference type="OrthoDB" id="9802328at2"/>
<evidence type="ECO:0000256" key="2">
    <source>
        <dbReference type="ARBA" id="ARBA00022898"/>
    </source>
</evidence>
<comment type="similarity">
    <text evidence="1">In the C-terminal section; belongs to the class-I pyridoxal-phosphate-dependent aminotransferase family.</text>
</comment>
<organism evidence="7 8">
    <name type="scientific">Sediminispirochaeta smaragdinae (strain DSM 11293 / JCM 15392 / SEBR 4228)</name>
    <name type="common">Spirochaeta smaragdinae</name>
    <dbReference type="NCBI Taxonomy" id="573413"/>
    <lineage>
        <taxon>Bacteria</taxon>
        <taxon>Pseudomonadati</taxon>
        <taxon>Spirochaetota</taxon>
        <taxon>Spirochaetia</taxon>
        <taxon>Spirochaetales</taxon>
        <taxon>Spirochaetaceae</taxon>
        <taxon>Sediminispirochaeta</taxon>
    </lineage>
</organism>
<keyword evidence="8" id="KW-1185">Reference proteome</keyword>
<dbReference type="InterPro" id="IPR051446">
    <property type="entry name" value="HTH_trans_reg/aminotransferase"/>
</dbReference>
<dbReference type="Gene3D" id="3.40.640.10">
    <property type="entry name" value="Type I PLP-dependent aspartate aminotransferase-like (Major domain)"/>
    <property type="match status" value="1"/>
</dbReference>
<dbReference type="GO" id="GO:0003700">
    <property type="term" value="F:DNA-binding transcription factor activity"/>
    <property type="evidence" value="ECO:0007669"/>
    <property type="project" value="InterPro"/>
</dbReference>
<dbReference type="Gene3D" id="1.10.10.10">
    <property type="entry name" value="Winged helix-like DNA-binding domain superfamily/Winged helix DNA-binding domain"/>
    <property type="match status" value="1"/>
</dbReference>
<dbReference type="CDD" id="cd00609">
    <property type="entry name" value="AAT_like"/>
    <property type="match status" value="1"/>
</dbReference>
<dbReference type="InterPro" id="IPR036390">
    <property type="entry name" value="WH_DNA-bd_sf"/>
</dbReference>
<accession>E1R7R4</accession>
<dbReference type="PANTHER" id="PTHR46577">
    <property type="entry name" value="HTH-TYPE TRANSCRIPTIONAL REGULATORY PROTEIN GABR"/>
    <property type="match status" value="1"/>
</dbReference>
<dbReference type="InterPro" id="IPR036388">
    <property type="entry name" value="WH-like_DNA-bd_sf"/>
</dbReference>
<dbReference type="GO" id="GO:0030170">
    <property type="term" value="F:pyridoxal phosphate binding"/>
    <property type="evidence" value="ECO:0007669"/>
    <property type="project" value="InterPro"/>
</dbReference>
<evidence type="ECO:0000259" key="6">
    <source>
        <dbReference type="PROSITE" id="PS50949"/>
    </source>
</evidence>
<dbReference type="SUPFAM" id="SSF46785">
    <property type="entry name" value="Winged helix' DNA-binding domain"/>
    <property type="match status" value="1"/>
</dbReference>
<feature type="domain" description="HTH gntR-type" evidence="6">
    <location>
        <begin position="1"/>
        <end position="69"/>
    </location>
</feature>
<reference evidence="7 8" key="1">
    <citation type="journal article" date="2010" name="Stand. Genomic Sci.">
        <title>Complete genome sequence of Spirochaeta smaragdinae type strain (SEBR 4228).</title>
        <authorList>
            <person name="Mavromatis K."/>
            <person name="Yasawong M."/>
            <person name="Chertkov O."/>
            <person name="Lapidus A."/>
            <person name="Lucas S."/>
            <person name="Nolan M."/>
            <person name="Del Rio T.G."/>
            <person name="Tice H."/>
            <person name="Cheng J.F."/>
            <person name="Pitluck S."/>
            <person name="Liolios K."/>
            <person name="Ivanova N."/>
            <person name="Tapia R."/>
            <person name="Han C."/>
            <person name="Bruce D."/>
            <person name="Goodwin L."/>
            <person name="Pati A."/>
            <person name="Chen A."/>
            <person name="Palaniappan K."/>
            <person name="Land M."/>
            <person name="Hauser L."/>
            <person name="Chang Y.J."/>
            <person name="Jeffries C.D."/>
            <person name="Detter J.C."/>
            <person name="Rohde M."/>
            <person name="Brambilla E."/>
            <person name="Spring S."/>
            <person name="Goker M."/>
            <person name="Sikorski J."/>
            <person name="Woyke T."/>
            <person name="Bristow J."/>
            <person name="Eisen J.A."/>
            <person name="Markowitz V."/>
            <person name="Hugenholtz P."/>
            <person name="Klenk H.P."/>
            <person name="Kyrpides N.C."/>
        </authorList>
    </citation>
    <scope>NUCLEOTIDE SEQUENCE [LARGE SCALE GENOMIC DNA]</scope>
    <source>
        <strain evidence="8">DSM 11293 / JCM 15392 / SEBR 4228</strain>
    </source>
</reference>
<evidence type="ECO:0000256" key="3">
    <source>
        <dbReference type="ARBA" id="ARBA00023015"/>
    </source>
</evidence>
<keyword evidence="4" id="KW-0238">DNA-binding</keyword>
<dbReference type="KEGG" id="ssm:Spirs_3683"/>